<accession>A0A1Q9D6Z0</accession>
<evidence type="ECO:0000313" key="2">
    <source>
        <dbReference type="Proteomes" id="UP000186817"/>
    </source>
</evidence>
<reference evidence="1 2" key="1">
    <citation type="submission" date="2016-02" db="EMBL/GenBank/DDBJ databases">
        <title>Genome analysis of coral dinoflagellate symbionts highlights evolutionary adaptations to a symbiotic lifestyle.</title>
        <authorList>
            <person name="Aranda M."/>
            <person name="Li Y."/>
            <person name="Liew Y.J."/>
            <person name="Baumgarten S."/>
            <person name="Simakov O."/>
            <person name="Wilson M."/>
            <person name="Piel J."/>
            <person name="Ashoor H."/>
            <person name="Bougouffa S."/>
            <person name="Bajic V.B."/>
            <person name="Ryu T."/>
            <person name="Ravasi T."/>
            <person name="Bayer T."/>
            <person name="Micklem G."/>
            <person name="Kim H."/>
            <person name="Bhak J."/>
            <person name="Lajeunesse T.C."/>
            <person name="Voolstra C.R."/>
        </authorList>
    </citation>
    <scope>NUCLEOTIDE SEQUENCE [LARGE SCALE GENOMIC DNA]</scope>
    <source>
        <strain evidence="1 2">CCMP2467</strain>
    </source>
</reference>
<proteinExistence type="predicted"/>
<dbReference type="AlphaFoldDB" id="A0A1Q9D6Z0"/>
<dbReference type="EMBL" id="LSRX01000687">
    <property type="protein sequence ID" value="OLP90945.1"/>
    <property type="molecule type" value="Genomic_DNA"/>
</dbReference>
<sequence>MYPLPLGFKASQVLLHQVQCLTEVHHVNPVLQKLQYLSMGSFLISFKSYVFRCALLRRHLARICFGLEQEMYNFMISSVGSDMDRIYSGFGKEEAAALCGSWHGNIIRKTVGMKEVLQLLPPLFSGL</sequence>
<dbReference type="Proteomes" id="UP000186817">
    <property type="component" value="Unassembled WGS sequence"/>
</dbReference>
<comment type="caution">
    <text evidence="1">The sequence shown here is derived from an EMBL/GenBank/DDBJ whole genome shotgun (WGS) entry which is preliminary data.</text>
</comment>
<evidence type="ECO:0000313" key="1">
    <source>
        <dbReference type="EMBL" id="OLP90945.1"/>
    </source>
</evidence>
<organism evidence="1 2">
    <name type="scientific">Symbiodinium microadriaticum</name>
    <name type="common">Dinoflagellate</name>
    <name type="synonym">Zooxanthella microadriatica</name>
    <dbReference type="NCBI Taxonomy" id="2951"/>
    <lineage>
        <taxon>Eukaryota</taxon>
        <taxon>Sar</taxon>
        <taxon>Alveolata</taxon>
        <taxon>Dinophyceae</taxon>
        <taxon>Suessiales</taxon>
        <taxon>Symbiodiniaceae</taxon>
        <taxon>Symbiodinium</taxon>
    </lineage>
</organism>
<name>A0A1Q9D6Z0_SYMMI</name>
<keyword evidence="2" id="KW-1185">Reference proteome</keyword>
<gene>
    <name evidence="1" type="ORF">AK812_SmicGene49060</name>
</gene>
<protein>
    <submittedName>
        <fullName evidence="1">Uncharacterized protein</fullName>
    </submittedName>
</protein>